<keyword evidence="1 4" id="KW-0732">Signal</keyword>
<keyword evidence="3" id="KW-0393">Immunoglobulin domain</keyword>
<evidence type="ECO:0000256" key="1">
    <source>
        <dbReference type="ARBA" id="ARBA00022729"/>
    </source>
</evidence>
<dbReference type="InterPro" id="IPR036179">
    <property type="entry name" value="Ig-like_dom_sf"/>
</dbReference>
<dbReference type="PANTHER" id="PTHR19367">
    <property type="entry name" value="T-CELL RECEPTOR ALPHA CHAIN V REGION"/>
    <property type="match status" value="1"/>
</dbReference>
<feature type="chain" id="PRO_5004044454" description="Immunoglobulin V-set domain-containing protein" evidence="4">
    <location>
        <begin position="21"/>
        <end position="54"/>
    </location>
</feature>
<dbReference type="EMBL" id="AEYP01038926">
    <property type="status" value="NOT_ANNOTATED_CDS"/>
    <property type="molecule type" value="Genomic_DNA"/>
</dbReference>
<evidence type="ECO:0000256" key="2">
    <source>
        <dbReference type="ARBA" id="ARBA00023130"/>
    </source>
</evidence>
<organism evidence="5">
    <name type="scientific">Mustela putorius furo</name>
    <name type="common">European domestic ferret</name>
    <name type="synonym">Mustela furo</name>
    <dbReference type="NCBI Taxonomy" id="9669"/>
    <lineage>
        <taxon>Eukaryota</taxon>
        <taxon>Metazoa</taxon>
        <taxon>Chordata</taxon>
        <taxon>Craniata</taxon>
        <taxon>Vertebrata</taxon>
        <taxon>Euteleostomi</taxon>
        <taxon>Mammalia</taxon>
        <taxon>Eutheria</taxon>
        <taxon>Laurasiatheria</taxon>
        <taxon>Carnivora</taxon>
        <taxon>Caniformia</taxon>
        <taxon>Musteloidea</taxon>
        <taxon>Mustelidae</taxon>
        <taxon>Mustelinae</taxon>
        <taxon>Mustela</taxon>
    </lineage>
</organism>
<dbReference type="STRING" id="9669.ENSMPUP00000007347"/>
<dbReference type="SUPFAM" id="SSF48726">
    <property type="entry name" value="Immunoglobulin"/>
    <property type="match status" value="1"/>
</dbReference>
<feature type="signal peptide" evidence="4">
    <location>
        <begin position="1"/>
        <end position="20"/>
    </location>
</feature>
<dbReference type="GO" id="GO:0002250">
    <property type="term" value="P:adaptive immune response"/>
    <property type="evidence" value="ECO:0007669"/>
    <property type="project" value="UniProtKB-KW"/>
</dbReference>
<dbReference type="OMA" id="IKCNYSY"/>
<dbReference type="InterPro" id="IPR013783">
    <property type="entry name" value="Ig-like_fold"/>
</dbReference>
<dbReference type="Ensembl" id="ENSMPUT00000007467.1">
    <property type="protein sequence ID" value="ENSMPUP00000007347.1"/>
    <property type="gene ID" value="ENSMPUG00000007405.1"/>
</dbReference>
<sequence>MKATLLSVLVTIFTLGGTGAQTVTQPEDHISVFEGDFVQIKCNYSYSGSPILFW</sequence>
<dbReference type="GeneTree" id="ENSGT00940000153073"/>
<protein>
    <recommendedName>
        <fullName evidence="6">Immunoglobulin V-set domain-containing protein</fullName>
    </recommendedName>
</protein>
<accession>M3Y7P0</accession>
<dbReference type="InParanoid" id="M3Y7P0"/>
<dbReference type="InterPro" id="IPR051287">
    <property type="entry name" value="TCR_variable_region"/>
</dbReference>
<name>M3Y7P0_MUSPF</name>
<keyword evidence="2" id="KW-1064">Adaptive immunity</keyword>
<dbReference type="Gene3D" id="2.60.40.10">
    <property type="entry name" value="Immunoglobulins"/>
    <property type="match status" value="1"/>
</dbReference>
<evidence type="ECO:0000256" key="3">
    <source>
        <dbReference type="ARBA" id="ARBA00023319"/>
    </source>
</evidence>
<dbReference type="HOGENOM" id="CLU_3049730_0_0_1"/>
<evidence type="ECO:0000313" key="5">
    <source>
        <dbReference type="Ensembl" id="ENSMPUP00000007347.1"/>
    </source>
</evidence>
<reference evidence="5" key="1">
    <citation type="submission" date="2024-06" db="UniProtKB">
        <authorList>
            <consortium name="Ensembl"/>
        </authorList>
    </citation>
    <scope>IDENTIFICATION</scope>
</reference>
<dbReference type="AlphaFoldDB" id="M3Y7P0"/>
<evidence type="ECO:0000256" key="4">
    <source>
        <dbReference type="SAM" id="SignalP"/>
    </source>
</evidence>
<keyword evidence="2" id="KW-0391">Immunity</keyword>
<proteinExistence type="predicted"/>
<dbReference type="PANTHER" id="PTHR19367:SF18">
    <property type="entry name" value="T CELL RECEPTOR ALPHA VARIABLE 16"/>
    <property type="match status" value="1"/>
</dbReference>
<evidence type="ECO:0008006" key="6">
    <source>
        <dbReference type="Google" id="ProtNLM"/>
    </source>
</evidence>